<sequence>MERPPDSNLQFNSSSMARKNPALQSLRTSGAPGRPVAHMPKGVTTAFQLPATPPSMKEPDSPIVLNEPTPKSSTPGTVTPPPPGGVLPQGHAASQLPAGAAIRALKVLSKAQAPVSEIIVSTSLVAVRKFCEGKERAIVRAAIELNSHARSGLSADARVAMRRLHAAKLPLAYVLLAKTEGGARAVALGAHSGDKDRLAEDCELVHRDAHRGTSFMIWQVPEATQELVEAKCQALAADAAAKASAEAFVGMI</sequence>
<keyword evidence="4" id="KW-1185">Reference proteome</keyword>
<dbReference type="EMBL" id="CAKKNE010000004">
    <property type="protein sequence ID" value="CAH0375460.1"/>
    <property type="molecule type" value="Genomic_DNA"/>
</dbReference>
<evidence type="ECO:0000313" key="4">
    <source>
        <dbReference type="Proteomes" id="UP000789595"/>
    </source>
</evidence>
<dbReference type="AlphaFoldDB" id="A0A7S4E9X6"/>
<evidence type="ECO:0000256" key="1">
    <source>
        <dbReference type="SAM" id="MobiDB-lite"/>
    </source>
</evidence>
<reference evidence="3" key="2">
    <citation type="submission" date="2021-11" db="EMBL/GenBank/DDBJ databases">
        <authorList>
            <consortium name="Genoscope - CEA"/>
            <person name="William W."/>
        </authorList>
    </citation>
    <scope>NUCLEOTIDE SEQUENCE</scope>
</reference>
<feature type="compositionally biased region" description="Low complexity" evidence="1">
    <location>
        <begin position="68"/>
        <end position="77"/>
    </location>
</feature>
<feature type="region of interest" description="Disordered" evidence="1">
    <location>
        <begin position="1"/>
        <end position="82"/>
    </location>
</feature>
<dbReference type="Proteomes" id="UP000789595">
    <property type="component" value="Unassembled WGS sequence"/>
</dbReference>
<proteinExistence type="predicted"/>
<evidence type="ECO:0000313" key="3">
    <source>
        <dbReference type="EMBL" id="CAH0375460.1"/>
    </source>
</evidence>
<organism evidence="2">
    <name type="scientific">Pelagomonas calceolata</name>
    <dbReference type="NCBI Taxonomy" id="35677"/>
    <lineage>
        <taxon>Eukaryota</taxon>
        <taxon>Sar</taxon>
        <taxon>Stramenopiles</taxon>
        <taxon>Ochrophyta</taxon>
        <taxon>Pelagophyceae</taxon>
        <taxon>Pelagomonadales</taxon>
        <taxon>Pelagomonadaceae</taxon>
        <taxon>Pelagomonas</taxon>
    </lineage>
</organism>
<protein>
    <submittedName>
        <fullName evidence="2">Uncharacterized protein</fullName>
    </submittedName>
</protein>
<accession>A0A7S4E9X6</accession>
<gene>
    <name evidence="2" type="ORF">PCAL00307_LOCUS14403</name>
    <name evidence="3" type="ORF">PECAL_4P27960</name>
</gene>
<name>A0A7S4E9X6_9STRA</name>
<reference evidence="2" key="1">
    <citation type="submission" date="2021-01" db="EMBL/GenBank/DDBJ databases">
        <authorList>
            <person name="Corre E."/>
            <person name="Pelletier E."/>
            <person name="Niang G."/>
            <person name="Scheremetjew M."/>
            <person name="Finn R."/>
            <person name="Kale V."/>
            <person name="Holt S."/>
            <person name="Cochrane G."/>
            <person name="Meng A."/>
            <person name="Brown T."/>
            <person name="Cohen L."/>
        </authorList>
    </citation>
    <scope>NUCLEOTIDE SEQUENCE</scope>
    <source>
        <strain evidence="2">CCMP1756</strain>
    </source>
</reference>
<evidence type="ECO:0000313" key="2">
    <source>
        <dbReference type="EMBL" id="CAE0698967.1"/>
    </source>
</evidence>
<feature type="compositionally biased region" description="Polar residues" evidence="1">
    <location>
        <begin position="7"/>
        <end position="28"/>
    </location>
</feature>
<dbReference type="EMBL" id="HBIW01016694">
    <property type="protein sequence ID" value="CAE0698967.1"/>
    <property type="molecule type" value="Transcribed_RNA"/>
</dbReference>